<dbReference type="Gene3D" id="3.40.710.10">
    <property type="entry name" value="DD-peptidase/beta-lactamase superfamily"/>
    <property type="match status" value="1"/>
</dbReference>
<dbReference type="PANTHER" id="PTHR43283:SF3">
    <property type="entry name" value="BETA-LACTAMASE FAMILY PROTEIN (AFU_ORTHOLOGUE AFUA_5G07500)"/>
    <property type="match status" value="1"/>
</dbReference>
<dbReference type="InParanoid" id="A0A165ISL3"/>
<dbReference type="SUPFAM" id="SSF56601">
    <property type="entry name" value="beta-lactamase/transpeptidase-like"/>
    <property type="match status" value="1"/>
</dbReference>
<accession>A0A165ISL3</accession>
<evidence type="ECO:0000259" key="1">
    <source>
        <dbReference type="Pfam" id="PF00144"/>
    </source>
</evidence>
<dbReference type="InterPro" id="IPR012338">
    <property type="entry name" value="Beta-lactam/transpept-like"/>
</dbReference>
<dbReference type="PANTHER" id="PTHR43283">
    <property type="entry name" value="BETA-LACTAMASE-RELATED"/>
    <property type="match status" value="1"/>
</dbReference>
<dbReference type="InterPro" id="IPR050789">
    <property type="entry name" value="Diverse_Enzym_Activities"/>
</dbReference>
<reference evidence="2 3" key="1">
    <citation type="journal article" date="2016" name="Mol. Biol. Evol.">
        <title>Comparative Genomics of Early-Diverging Mushroom-Forming Fungi Provides Insights into the Origins of Lignocellulose Decay Capabilities.</title>
        <authorList>
            <person name="Nagy L.G."/>
            <person name="Riley R."/>
            <person name="Tritt A."/>
            <person name="Adam C."/>
            <person name="Daum C."/>
            <person name="Floudas D."/>
            <person name="Sun H."/>
            <person name="Yadav J.S."/>
            <person name="Pangilinan J."/>
            <person name="Larsson K.H."/>
            <person name="Matsuura K."/>
            <person name="Barry K."/>
            <person name="Labutti K."/>
            <person name="Kuo R."/>
            <person name="Ohm R.A."/>
            <person name="Bhattacharya S.S."/>
            <person name="Shirouzu T."/>
            <person name="Yoshinaga Y."/>
            <person name="Martin F.M."/>
            <person name="Grigoriev I.V."/>
            <person name="Hibbett D.S."/>
        </authorList>
    </citation>
    <scope>NUCLEOTIDE SEQUENCE [LARGE SCALE GENOMIC DNA]</scope>
    <source>
        <strain evidence="2 3">HHB12029</strain>
    </source>
</reference>
<dbReference type="OrthoDB" id="428260at2759"/>
<keyword evidence="3" id="KW-1185">Reference proteome</keyword>
<dbReference type="Proteomes" id="UP000077266">
    <property type="component" value="Unassembled WGS sequence"/>
</dbReference>
<dbReference type="STRING" id="1314781.A0A165ISL3"/>
<protein>
    <submittedName>
        <fullName evidence="2">Beta-lactamase/transpeptidase-like protein</fullName>
    </submittedName>
</protein>
<sequence>MTALLGKLHSILDLSSNKPDTAPGLAFGAFYHKDGKDEYTYANAGTVARGSEEKMTPETSLPVYSLTKLVTSIAAFQLVESGKLDLDVDVGTVFPELALGRLMVAQDDGSTRPAQKHITLRMLLSHTAGMGSQVSSKKLAAWYEKQDDAYKARLPWDVPKTYFQLPLIAEPGTEFCYSIGPDWASRAVSRVTGTPFAEYVKNNIADPLGISFTFQEEFRHPFNTVLPDGSVIALPEVVPAIHQDRSEAWGGNGGFTSVKSYLEILATLLRGGVSVSGQRILKNETVTELLKDTLTPMGIQAPDRIESSWPLAIYDGPAHTSKKTWSCTGEINLEPLPNGRVAGCTAWGGVAGHYWVIHPETKSACVFFSNLLPFLHPKSTEPFMTCEREVLLAVLRSA</sequence>
<name>A0A165ISL3_EXIGL</name>
<dbReference type="Pfam" id="PF00144">
    <property type="entry name" value="Beta-lactamase"/>
    <property type="match status" value="1"/>
</dbReference>
<dbReference type="EMBL" id="KV425983">
    <property type="protein sequence ID" value="KZV93820.1"/>
    <property type="molecule type" value="Genomic_DNA"/>
</dbReference>
<evidence type="ECO:0000313" key="2">
    <source>
        <dbReference type="EMBL" id="KZV93820.1"/>
    </source>
</evidence>
<proteinExistence type="predicted"/>
<evidence type="ECO:0000313" key="3">
    <source>
        <dbReference type="Proteomes" id="UP000077266"/>
    </source>
</evidence>
<gene>
    <name evidence="2" type="ORF">EXIGLDRAFT_716677</name>
</gene>
<organism evidence="2 3">
    <name type="scientific">Exidia glandulosa HHB12029</name>
    <dbReference type="NCBI Taxonomy" id="1314781"/>
    <lineage>
        <taxon>Eukaryota</taxon>
        <taxon>Fungi</taxon>
        <taxon>Dikarya</taxon>
        <taxon>Basidiomycota</taxon>
        <taxon>Agaricomycotina</taxon>
        <taxon>Agaricomycetes</taxon>
        <taxon>Auriculariales</taxon>
        <taxon>Exidiaceae</taxon>
        <taxon>Exidia</taxon>
    </lineage>
</organism>
<feature type="domain" description="Beta-lactamase-related" evidence="1">
    <location>
        <begin position="39"/>
        <end position="373"/>
    </location>
</feature>
<dbReference type="InterPro" id="IPR001466">
    <property type="entry name" value="Beta-lactam-related"/>
</dbReference>
<dbReference type="AlphaFoldDB" id="A0A165ISL3"/>